<dbReference type="EMBL" id="AP006878">
    <property type="protein sequence ID" value="BAD86074.1"/>
    <property type="molecule type" value="Genomic_DNA"/>
</dbReference>
<dbReference type="eggNOG" id="ENOG502N56V">
    <property type="taxonomic scope" value="Archaea"/>
</dbReference>
<dbReference type="AlphaFoldDB" id="Q5JER6"/>
<keyword evidence="2" id="KW-1185">Reference proteome</keyword>
<evidence type="ECO:0000313" key="2">
    <source>
        <dbReference type="Proteomes" id="UP000000536"/>
    </source>
</evidence>
<dbReference type="HOGENOM" id="CLU_1324079_0_0_2"/>
<proteinExistence type="predicted"/>
<evidence type="ECO:0000313" key="1">
    <source>
        <dbReference type="EMBL" id="BAD86074.1"/>
    </source>
</evidence>
<dbReference type="STRING" id="69014.TK1885"/>
<dbReference type="GeneID" id="78448416"/>
<dbReference type="EnsemblBacteria" id="BAD86074">
    <property type="protein sequence ID" value="BAD86074"/>
    <property type="gene ID" value="TK1885"/>
</dbReference>
<sequence>MKRVVGLFLFLVLTSVVVFTFLLDSSEKYPARFHAEFQRPVEFNGAGLLKGYPNAVTHVAVFRFKESPAGKNVWELEEVFDVAPDYVIAEIQDGSTLFCRAESQNDTFVFRRENCYKTLDDALTRRITLTGCLNAIYIGYSLERNAILIFKFRTANETTCVNETVEVRGRLYDVLVRIETGNGTVEIPVERVTGNYLTDEVYEIQKE</sequence>
<dbReference type="OrthoDB" id="91350at2157"/>
<dbReference type="RefSeq" id="WP_011250836.1">
    <property type="nucleotide sequence ID" value="NC_006624.1"/>
</dbReference>
<dbReference type="InParanoid" id="Q5JER6"/>
<protein>
    <submittedName>
        <fullName evidence="1">Uncharacterized protein</fullName>
    </submittedName>
</protein>
<accession>Q5JER6</accession>
<name>Q5JER6_THEKO</name>
<dbReference type="KEGG" id="tko:TK1885"/>
<organism evidence="1 2">
    <name type="scientific">Thermococcus kodakarensis (strain ATCC BAA-918 / JCM 12380 / KOD1)</name>
    <name type="common">Pyrococcus kodakaraensis (strain KOD1)</name>
    <dbReference type="NCBI Taxonomy" id="69014"/>
    <lineage>
        <taxon>Archaea</taxon>
        <taxon>Methanobacteriati</taxon>
        <taxon>Methanobacteriota</taxon>
        <taxon>Thermococci</taxon>
        <taxon>Thermococcales</taxon>
        <taxon>Thermococcaceae</taxon>
        <taxon>Thermococcus</taxon>
    </lineage>
</organism>
<dbReference type="Proteomes" id="UP000000536">
    <property type="component" value="Chromosome"/>
</dbReference>
<dbReference type="PATRIC" id="fig|69014.16.peg.1843"/>
<reference evidence="1 2" key="1">
    <citation type="journal article" date="2005" name="Genome Res.">
        <title>Complete genome sequence of the hyperthermophilic archaeon Thermococcus kodakaraensis KOD1 and comparison with Pyrococcus genomes.</title>
        <authorList>
            <person name="Fukui T."/>
            <person name="Atomi H."/>
            <person name="Kanai T."/>
            <person name="Matsumi R."/>
            <person name="Fujiwara S."/>
            <person name="Imanaka T."/>
        </authorList>
    </citation>
    <scope>NUCLEOTIDE SEQUENCE [LARGE SCALE GENOMIC DNA]</scope>
    <source>
        <strain evidence="2">ATCC BAA-918 / JCM 12380 / KOD1</strain>
    </source>
</reference>
<gene>
    <name evidence="1" type="ordered locus">TK1885</name>
</gene>